<evidence type="ECO:0000256" key="1">
    <source>
        <dbReference type="SAM" id="MobiDB-lite"/>
    </source>
</evidence>
<dbReference type="AlphaFoldDB" id="A0AAJ7IWK4"/>
<evidence type="ECO:0000313" key="3">
    <source>
        <dbReference type="RefSeq" id="XP_017878761.1"/>
    </source>
</evidence>
<sequence>MEITVPKEITRTMDDGLTINKGTPAPTKPNAILTNNPAHEKEEIMSKQNTRENNTTNKDNEADFEEDLLRISLPLEEPTENISSTLKLYNRKEGNKIGNNGAQGKIKHDRNHRKHNHRNGNITSNGTNVI</sequence>
<evidence type="ECO:0000313" key="2">
    <source>
        <dbReference type="Proteomes" id="UP000694925"/>
    </source>
</evidence>
<protein>
    <submittedName>
        <fullName evidence="3">Uncharacterized protein LOC108624162</fullName>
    </submittedName>
</protein>
<feature type="compositionally biased region" description="Polar residues" evidence="1">
    <location>
        <begin position="46"/>
        <end position="57"/>
    </location>
</feature>
<dbReference type="GeneID" id="108624162"/>
<name>A0AAJ7IWK4_9HYME</name>
<feature type="region of interest" description="Disordered" evidence="1">
    <location>
        <begin position="15"/>
        <end position="34"/>
    </location>
</feature>
<keyword evidence="2" id="KW-1185">Reference proteome</keyword>
<accession>A0AAJ7IWK4</accession>
<feature type="compositionally biased region" description="Basic residues" evidence="1">
    <location>
        <begin position="105"/>
        <end position="118"/>
    </location>
</feature>
<organism evidence="2 3">
    <name type="scientific">Ceratina calcarata</name>
    <dbReference type="NCBI Taxonomy" id="156304"/>
    <lineage>
        <taxon>Eukaryota</taxon>
        <taxon>Metazoa</taxon>
        <taxon>Ecdysozoa</taxon>
        <taxon>Arthropoda</taxon>
        <taxon>Hexapoda</taxon>
        <taxon>Insecta</taxon>
        <taxon>Pterygota</taxon>
        <taxon>Neoptera</taxon>
        <taxon>Endopterygota</taxon>
        <taxon>Hymenoptera</taxon>
        <taxon>Apocrita</taxon>
        <taxon>Aculeata</taxon>
        <taxon>Apoidea</taxon>
        <taxon>Anthophila</taxon>
        <taxon>Apidae</taxon>
        <taxon>Ceratina</taxon>
        <taxon>Zadontomerus</taxon>
    </lineage>
</organism>
<proteinExistence type="predicted"/>
<feature type="region of interest" description="Disordered" evidence="1">
    <location>
        <begin position="93"/>
        <end position="130"/>
    </location>
</feature>
<dbReference type="KEGG" id="ccal:108624162"/>
<gene>
    <name evidence="3" type="primary">LOC108624162</name>
</gene>
<reference evidence="3" key="1">
    <citation type="submission" date="2025-08" db="UniProtKB">
        <authorList>
            <consortium name="RefSeq"/>
        </authorList>
    </citation>
    <scope>IDENTIFICATION</scope>
    <source>
        <tissue evidence="3">Whole body</tissue>
    </source>
</reference>
<dbReference type="RefSeq" id="XP_017878761.1">
    <property type="nucleotide sequence ID" value="XM_018023272.1"/>
</dbReference>
<dbReference type="Proteomes" id="UP000694925">
    <property type="component" value="Unplaced"/>
</dbReference>
<feature type="region of interest" description="Disordered" evidence="1">
    <location>
        <begin position="44"/>
        <end position="64"/>
    </location>
</feature>
<feature type="compositionally biased region" description="Polar residues" evidence="1">
    <location>
        <begin position="120"/>
        <end position="130"/>
    </location>
</feature>